<dbReference type="RefSeq" id="XP_044548813.1">
    <property type="nucleotide sequence ID" value="XM_044694114.1"/>
</dbReference>
<organism evidence="9 10">
    <name type="scientific">Naegleria lovaniensis</name>
    <name type="common">Amoeba</name>
    <dbReference type="NCBI Taxonomy" id="51637"/>
    <lineage>
        <taxon>Eukaryota</taxon>
        <taxon>Discoba</taxon>
        <taxon>Heterolobosea</taxon>
        <taxon>Tetramitia</taxon>
        <taxon>Eutetramitia</taxon>
        <taxon>Vahlkampfiidae</taxon>
        <taxon>Naegleria</taxon>
    </lineage>
</organism>
<evidence type="ECO:0000256" key="1">
    <source>
        <dbReference type="ARBA" id="ARBA00001947"/>
    </source>
</evidence>
<keyword evidence="2" id="KW-0808">Transferase</keyword>
<feature type="binding site" evidence="6">
    <location>
        <position position="213"/>
    </location>
    <ligand>
        <name>Zn(2+)</name>
        <dbReference type="ChEBI" id="CHEBI:29105"/>
    </ligand>
</feature>
<comment type="cofactor">
    <cofactor evidence="1">
        <name>Zn(2+)</name>
        <dbReference type="ChEBI" id="CHEBI:29105"/>
    </cofactor>
</comment>
<evidence type="ECO:0000256" key="7">
    <source>
        <dbReference type="SAM" id="MobiDB-lite"/>
    </source>
</evidence>
<dbReference type="GO" id="GO:0017136">
    <property type="term" value="F:histone deacetylase activity, NAD-dependent"/>
    <property type="evidence" value="ECO:0007669"/>
    <property type="project" value="TreeGrafter"/>
</dbReference>
<feature type="binding site" evidence="6">
    <location>
        <position position="186"/>
    </location>
    <ligand>
        <name>Zn(2+)</name>
        <dbReference type="ChEBI" id="CHEBI:29105"/>
    </ligand>
</feature>
<dbReference type="AlphaFoldDB" id="A0AA88KIS0"/>
<evidence type="ECO:0000256" key="3">
    <source>
        <dbReference type="ARBA" id="ARBA00022723"/>
    </source>
</evidence>
<dbReference type="SUPFAM" id="SSF52467">
    <property type="entry name" value="DHS-like NAD/FAD-binding domain"/>
    <property type="match status" value="1"/>
</dbReference>
<evidence type="ECO:0000256" key="6">
    <source>
        <dbReference type="PROSITE-ProRule" id="PRU00236"/>
    </source>
</evidence>
<keyword evidence="3 6" id="KW-0479">Metal-binding</keyword>
<feature type="active site" description="Proton acceptor" evidence="6">
    <location>
        <position position="175"/>
    </location>
</feature>
<dbReference type="EMBL" id="PYSW02000021">
    <property type="protein sequence ID" value="KAG2383134.1"/>
    <property type="molecule type" value="Genomic_DNA"/>
</dbReference>
<proteinExistence type="predicted"/>
<evidence type="ECO:0000259" key="8">
    <source>
        <dbReference type="PROSITE" id="PS50305"/>
    </source>
</evidence>
<dbReference type="InterPro" id="IPR050134">
    <property type="entry name" value="NAD-dep_sirtuin_deacylases"/>
</dbReference>
<evidence type="ECO:0000256" key="5">
    <source>
        <dbReference type="ARBA" id="ARBA00023027"/>
    </source>
</evidence>
<dbReference type="GO" id="GO:0070403">
    <property type="term" value="F:NAD+ binding"/>
    <property type="evidence" value="ECO:0007669"/>
    <property type="project" value="InterPro"/>
</dbReference>
<dbReference type="PROSITE" id="PS50305">
    <property type="entry name" value="SIRTUIN"/>
    <property type="match status" value="1"/>
</dbReference>
<feature type="region of interest" description="Disordered" evidence="7">
    <location>
        <begin position="1"/>
        <end position="47"/>
    </location>
</feature>
<evidence type="ECO:0000256" key="2">
    <source>
        <dbReference type="ARBA" id="ARBA00022679"/>
    </source>
</evidence>
<dbReference type="InterPro" id="IPR029035">
    <property type="entry name" value="DHS-like_NAD/FAD-binding_dom"/>
</dbReference>
<reference evidence="9 10" key="1">
    <citation type="journal article" date="2018" name="BMC Genomics">
        <title>The genome of Naegleria lovaniensis, the basis for a comparative approach to unravel pathogenicity factors of the human pathogenic amoeba N. fowleri.</title>
        <authorList>
            <person name="Liechti N."/>
            <person name="Schurch N."/>
            <person name="Bruggmann R."/>
            <person name="Wittwer M."/>
        </authorList>
    </citation>
    <scope>NUCLEOTIDE SEQUENCE [LARGE SCALE GENOMIC DNA]</scope>
    <source>
        <strain evidence="9 10">ATCC 30569</strain>
    </source>
</reference>
<evidence type="ECO:0000256" key="4">
    <source>
        <dbReference type="ARBA" id="ARBA00022833"/>
    </source>
</evidence>
<dbReference type="Proteomes" id="UP000816034">
    <property type="component" value="Unassembled WGS sequence"/>
</dbReference>
<dbReference type="Gene3D" id="3.40.50.1220">
    <property type="entry name" value="TPP-binding domain"/>
    <property type="match status" value="1"/>
</dbReference>
<dbReference type="Gene3D" id="3.30.1600.10">
    <property type="entry name" value="SIR2/SIRT2 'Small Domain"/>
    <property type="match status" value="1"/>
</dbReference>
<name>A0AA88KIS0_NAELO</name>
<evidence type="ECO:0000313" key="9">
    <source>
        <dbReference type="EMBL" id="KAG2383134.1"/>
    </source>
</evidence>
<sequence>MSQQQESVTSSSSQDDTTPPSTSSLPSNQQYNRRPRMEPQISPQEKQHAIQLLAQKIQSISEPSIIVLAGSGLSVASGIPDFRSPGIGIFVNGSLDKYNLPDPTAIFEKNYFMENPKPFYELRREMFMKEYMPTKSHYFLKLLQDKNKLMRLFTQNIDGLERKCGISKDLVVHCHGTFETYHCVKCKKEYSRKEVNEKLMTTTEQDTVPVPFCDACGQVLKPDIVMYGEDLPEEFGKCVFSDLKKHKNCQLFMVIGTSLQVYPVALIPNYAPQGTMRVLINRERCGAFYNMQSAVREMDGVKNHHLDLYLGGQEDTIDSYIEQLVKELGWEEELQQLVEQGPPTEL</sequence>
<comment type="caution">
    <text evidence="9">The sequence shown here is derived from an EMBL/GenBank/DDBJ whole genome shotgun (WGS) entry which is preliminary data.</text>
</comment>
<keyword evidence="5" id="KW-0520">NAD</keyword>
<feature type="binding site" evidence="6">
    <location>
        <position position="183"/>
    </location>
    <ligand>
        <name>Zn(2+)</name>
        <dbReference type="ChEBI" id="CHEBI:29105"/>
    </ligand>
</feature>
<feature type="binding site" evidence="6">
    <location>
        <position position="216"/>
    </location>
    <ligand>
        <name>Zn(2+)</name>
        <dbReference type="ChEBI" id="CHEBI:29105"/>
    </ligand>
</feature>
<dbReference type="InterPro" id="IPR026590">
    <property type="entry name" value="Ssirtuin_cat_dom"/>
</dbReference>
<evidence type="ECO:0000313" key="10">
    <source>
        <dbReference type="Proteomes" id="UP000816034"/>
    </source>
</evidence>
<dbReference type="Pfam" id="PF02146">
    <property type="entry name" value="SIR2"/>
    <property type="match status" value="1"/>
</dbReference>
<dbReference type="GO" id="GO:0046872">
    <property type="term" value="F:metal ion binding"/>
    <property type="evidence" value="ECO:0007669"/>
    <property type="project" value="UniProtKB-KW"/>
</dbReference>
<dbReference type="InterPro" id="IPR026591">
    <property type="entry name" value="Sirtuin_cat_small_dom_sf"/>
</dbReference>
<feature type="domain" description="Deacetylase sirtuin-type" evidence="8">
    <location>
        <begin position="43"/>
        <end position="331"/>
    </location>
</feature>
<dbReference type="PANTHER" id="PTHR11085">
    <property type="entry name" value="NAD-DEPENDENT PROTEIN DEACYLASE SIRTUIN-5, MITOCHONDRIAL-RELATED"/>
    <property type="match status" value="1"/>
</dbReference>
<dbReference type="GeneID" id="68096926"/>
<gene>
    <name evidence="9" type="ORF">C9374_004471</name>
</gene>
<keyword evidence="10" id="KW-1185">Reference proteome</keyword>
<dbReference type="PANTHER" id="PTHR11085:SF6">
    <property type="entry name" value="NAD-DEPENDENT PROTEIN DEACETYLASE SIRTUIN-2"/>
    <property type="match status" value="1"/>
</dbReference>
<keyword evidence="4 6" id="KW-0862">Zinc</keyword>
<accession>A0AA88KIS0</accession>
<dbReference type="InterPro" id="IPR003000">
    <property type="entry name" value="Sirtuin"/>
</dbReference>
<dbReference type="GO" id="GO:0005634">
    <property type="term" value="C:nucleus"/>
    <property type="evidence" value="ECO:0007669"/>
    <property type="project" value="TreeGrafter"/>
</dbReference>
<feature type="compositionally biased region" description="Low complexity" evidence="7">
    <location>
        <begin position="1"/>
        <end position="30"/>
    </location>
</feature>
<protein>
    <recommendedName>
        <fullName evidence="8">Deacetylase sirtuin-type domain-containing protein</fullName>
    </recommendedName>
</protein>